<dbReference type="SMART" id="SM00935">
    <property type="entry name" value="OmpH"/>
    <property type="match status" value="1"/>
</dbReference>
<feature type="region of interest" description="Disordered" evidence="1">
    <location>
        <begin position="197"/>
        <end position="222"/>
    </location>
</feature>
<dbReference type="InterPro" id="IPR005632">
    <property type="entry name" value="Chaperone_Skp"/>
</dbReference>
<protein>
    <submittedName>
        <fullName evidence="2">Periplasmic chaperone for outer membrane proteins Skp</fullName>
    </submittedName>
</protein>
<dbReference type="Gene3D" id="3.30.910.20">
    <property type="entry name" value="Skp domain"/>
    <property type="match status" value="1"/>
</dbReference>
<name>A0A285SJM0_9RHOB</name>
<evidence type="ECO:0000313" key="3">
    <source>
        <dbReference type="Proteomes" id="UP000219111"/>
    </source>
</evidence>
<feature type="compositionally biased region" description="Polar residues" evidence="1">
    <location>
        <begin position="212"/>
        <end position="222"/>
    </location>
</feature>
<dbReference type="Proteomes" id="UP000219111">
    <property type="component" value="Unassembled WGS sequence"/>
</dbReference>
<gene>
    <name evidence="2" type="ORF">SAMN05877831_106149</name>
</gene>
<dbReference type="GO" id="GO:0051082">
    <property type="term" value="F:unfolded protein binding"/>
    <property type="evidence" value="ECO:0007669"/>
    <property type="project" value="InterPro"/>
</dbReference>
<accession>A0A285SJM0</accession>
<dbReference type="EMBL" id="OBMT01000006">
    <property type="protein sequence ID" value="SOC08117.1"/>
    <property type="molecule type" value="Genomic_DNA"/>
</dbReference>
<reference evidence="3" key="1">
    <citation type="submission" date="2017-08" db="EMBL/GenBank/DDBJ databases">
        <authorList>
            <person name="Varghese N."/>
            <person name="Submissions S."/>
        </authorList>
    </citation>
    <scope>NUCLEOTIDE SEQUENCE [LARGE SCALE GENOMIC DNA]</scope>
    <source>
        <strain evidence="3">JA276</strain>
    </source>
</reference>
<dbReference type="InterPro" id="IPR024930">
    <property type="entry name" value="Skp_dom_sf"/>
</dbReference>
<dbReference type="Pfam" id="PF03938">
    <property type="entry name" value="OmpH"/>
    <property type="match status" value="1"/>
</dbReference>
<evidence type="ECO:0000313" key="2">
    <source>
        <dbReference type="EMBL" id="SOC08117.1"/>
    </source>
</evidence>
<organism evidence="2 3">
    <name type="scientific">Rhodobacter maris</name>
    <dbReference type="NCBI Taxonomy" id="446682"/>
    <lineage>
        <taxon>Bacteria</taxon>
        <taxon>Pseudomonadati</taxon>
        <taxon>Pseudomonadota</taxon>
        <taxon>Alphaproteobacteria</taxon>
        <taxon>Rhodobacterales</taxon>
        <taxon>Rhodobacter group</taxon>
        <taxon>Rhodobacter</taxon>
    </lineage>
</organism>
<keyword evidence="3" id="KW-1185">Reference proteome</keyword>
<proteinExistence type="predicted"/>
<sequence length="222" mass="23841">MPQQDRMSRSRPGRSFGLVCLVLAAVWLLGPIPGVAQQTAPAEAGGHDVELPVLTLDFERLFETTLWGKRIIADLTRDRDALRAENNRISDALVAEEKALTDRRATLAPEAFRAEADAFDERATGIRAAQKAKDQALSQGLAQHRQSFYAAVAPLMDEVLARRGAVVLLDRRAIIRGLEAADITDDLAALVDARLGTGPAEDQGADPGSAPETIQNPAASVE</sequence>
<dbReference type="AlphaFoldDB" id="A0A285SJM0"/>
<evidence type="ECO:0000256" key="1">
    <source>
        <dbReference type="SAM" id="MobiDB-lite"/>
    </source>
</evidence>
<dbReference type="SUPFAM" id="SSF111384">
    <property type="entry name" value="OmpH-like"/>
    <property type="match status" value="1"/>
</dbReference>
<dbReference type="OrthoDB" id="7868372at2"/>